<comment type="caution">
    <text evidence="3">The sequence shown here is derived from an EMBL/GenBank/DDBJ whole genome shotgun (WGS) entry which is preliminary data.</text>
</comment>
<dbReference type="AlphaFoldDB" id="M1W4M3"/>
<feature type="region of interest" description="Disordered" evidence="1">
    <location>
        <begin position="546"/>
        <end position="565"/>
    </location>
</feature>
<organism evidence="3 4">
    <name type="scientific">Claviceps purpurea (strain 20.1)</name>
    <name type="common">Ergot fungus</name>
    <name type="synonym">Sphacelia segetum</name>
    <dbReference type="NCBI Taxonomy" id="1111077"/>
    <lineage>
        <taxon>Eukaryota</taxon>
        <taxon>Fungi</taxon>
        <taxon>Dikarya</taxon>
        <taxon>Ascomycota</taxon>
        <taxon>Pezizomycotina</taxon>
        <taxon>Sordariomycetes</taxon>
        <taxon>Hypocreomycetidae</taxon>
        <taxon>Hypocreales</taxon>
        <taxon>Clavicipitaceae</taxon>
        <taxon>Claviceps</taxon>
    </lineage>
</organism>
<reference evidence="3 4" key="1">
    <citation type="journal article" date="2013" name="PLoS Genet.">
        <title>Plant-symbiotic fungi as chemical engineers: Multi-genome analysis of the Clavicipitaceae reveals dynamics of alkaloid loci.</title>
        <authorList>
            <person name="Schardl C.L."/>
            <person name="Young C.A."/>
            <person name="Hesse U."/>
            <person name="Amyotte S.G."/>
            <person name="Andreeva K."/>
            <person name="Calie P.J."/>
            <person name="Fleetwood D.J."/>
            <person name="Haws D.C."/>
            <person name="Moore N."/>
            <person name="Oeser B."/>
            <person name="Panaccione D.G."/>
            <person name="Schweri K.K."/>
            <person name="Voisey C.R."/>
            <person name="Farman M.L."/>
            <person name="Jaromczyk J.W."/>
            <person name="Roe B.A."/>
            <person name="O'Sullivan D.M."/>
            <person name="Scott B."/>
            <person name="Tudzynski P."/>
            <person name="An Z."/>
            <person name="Arnaoudova E.G."/>
            <person name="Bullock C.T."/>
            <person name="Charlton N.D."/>
            <person name="Chen L."/>
            <person name="Cox M."/>
            <person name="Dinkins R.D."/>
            <person name="Florea S."/>
            <person name="Glenn A.E."/>
            <person name="Gordon A."/>
            <person name="Gueldener U."/>
            <person name="Harris D.R."/>
            <person name="Hollin W."/>
            <person name="Jaromczyk J."/>
            <person name="Johnson R.D."/>
            <person name="Khan A.K."/>
            <person name="Leistner E."/>
            <person name="Leuchtmann A."/>
            <person name="Li C."/>
            <person name="Liu J."/>
            <person name="Liu J."/>
            <person name="Liu M."/>
            <person name="Mace W."/>
            <person name="Machado C."/>
            <person name="Nagabhyru P."/>
            <person name="Pan J."/>
            <person name="Schmid J."/>
            <person name="Sugawara K."/>
            <person name="Steiner U."/>
            <person name="Takach J.E."/>
            <person name="Tanaka E."/>
            <person name="Webb J.S."/>
            <person name="Wilson E.V."/>
            <person name="Wiseman J.L."/>
            <person name="Yoshida R."/>
            <person name="Zeng Z."/>
        </authorList>
    </citation>
    <scope>NUCLEOTIDE SEQUENCE [LARGE SCALE GENOMIC DNA]</scope>
    <source>
        <strain evidence="3 4">20.1</strain>
    </source>
</reference>
<dbReference type="Pfam" id="PF12937">
    <property type="entry name" value="F-box-like"/>
    <property type="match status" value="1"/>
</dbReference>
<keyword evidence="4" id="KW-1185">Reference proteome</keyword>
<dbReference type="HOGENOM" id="CLU_010622_0_0_1"/>
<feature type="domain" description="F-box" evidence="2">
    <location>
        <begin position="190"/>
        <end position="239"/>
    </location>
</feature>
<dbReference type="VEuPathDB" id="FungiDB:CPUR_03073"/>
<dbReference type="Gene3D" id="3.80.10.10">
    <property type="entry name" value="Ribonuclease Inhibitor"/>
    <property type="match status" value="1"/>
</dbReference>
<sequence length="688" mass="77739">MGSSSTLEALEPAPTTIGLVEFARQAHEEAIEEHEQALEMFASALNSCSCAKGVERRKCTCKNFEKVAAEGGSIFREAMYTCHCDVGRTFSKCDNAHHMRALDLQITTFEALGKLEHAINSAEWMLELAPRLPDGYLRLGNIARRQQKDEYAWKVYTAGIEANEETSLASSPKLQQLYVAREPLNQRLFRQDPLCLPAELVTQIFLLLDFTELPVCLRVCKKWARILTSPLHGTIWRDMIFPNVSTGRAPSVDEIKRILSLAGGGGARKIEIPKDLVFSQPALTLLLKGSPKLEHLEIGMMKGLSLPSNVKIWNRLKHVSIESGPHNFYYAAVDLPGAFPQTFLTNAASSLEHLEFMGIPRQWFIRSPSRLPSLPNLKTLRIGDDYQHPDDIISFPVVPLTMAFPKLEQLWIGPHLPYLDLEPLLGWQYARDTTWPNLKVLVFDAGISTSLDTYAEETRSTLRLMMGLISLQYVSLDFEDWGAWPCNFTGRDDLIPDRNLTPYSEFQNLRVFETRTTCISPEGARTLLSNAIESEQLTQFSIVFPEESSTDSESENEDPSTDNGDTSLLHLKGYEWFRGAPSIHTLECHDFHFPIDIQNDEDHPLPQFLASFPNLRALSIDSSHYEDDDFARLVVSIMEVTQLKTIYMSPIKGRGTYWLNHVARARGVQLVDEPPPLFGYEQWPIPLN</sequence>
<dbReference type="InterPro" id="IPR001810">
    <property type="entry name" value="F-box_dom"/>
</dbReference>
<proteinExistence type="predicted"/>
<dbReference type="Proteomes" id="UP000016801">
    <property type="component" value="Unassembled WGS sequence"/>
</dbReference>
<evidence type="ECO:0000313" key="4">
    <source>
        <dbReference type="Proteomes" id="UP000016801"/>
    </source>
</evidence>
<dbReference type="STRING" id="1111077.M1W4M3"/>
<dbReference type="OrthoDB" id="2254954at2759"/>
<dbReference type="eggNOG" id="ENOG502S69X">
    <property type="taxonomic scope" value="Eukaryota"/>
</dbReference>
<dbReference type="InterPro" id="IPR032675">
    <property type="entry name" value="LRR_dom_sf"/>
</dbReference>
<dbReference type="Gene3D" id="1.20.1280.50">
    <property type="match status" value="1"/>
</dbReference>
<dbReference type="Gene3D" id="1.25.40.10">
    <property type="entry name" value="Tetratricopeptide repeat domain"/>
    <property type="match status" value="1"/>
</dbReference>
<evidence type="ECO:0000313" key="3">
    <source>
        <dbReference type="EMBL" id="CCE29380.1"/>
    </source>
</evidence>
<dbReference type="SUPFAM" id="SSF48452">
    <property type="entry name" value="TPR-like"/>
    <property type="match status" value="1"/>
</dbReference>
<dbReference type="PROSITE" id="PS50181">
    <property type="entry name" value="FBOX"/>
    <property type="match status" value="1"/>
</dbReference>
<dbReference type="InterPro" id="IPR036047">
    <property type="entry name" value="F-box-like_dom_sf"/>
</dbReference>
<dbReference type="SUPFAM" id="SSF52047">
    <property type="entry name" value="RNI-like"/>
    <property type="match status" value="1"/>
</dbReference>
<evidence type="ECO:0000256" key="1">
    <source>
        <dbReference type="SAM" id="MobiDB-lite"/>
    </source>
</evidence>
<dbReference type="InterPro" id="IPR011990">
    <property type="entry name" value="TPR-like_helical_dom_sf"/>
</dbReference>
<protein>
    <recommendedName>
        <fullName evidence="2">F-box domain-containing protein</fullName>
    </recommendedName>
</protein>
<evidence type="ECO:0000259" key="2">
    <source>
        <dbReference type="PROSITE" id="PS50181"/>
    </source>
</evidence>
<dbReference type="PhylomeDB" id="M1W4M3"/>
<name>M1W4M3_CLAP2</name>
<dbReference type="EMBL" id="CAGA01000013">
    <property type="protein sequence ID" value="CCE29380.1"/>
    <property type="molecule type" value="Genomic_DNA"/>
</dbReference>
<dbReference type="CDD" id="cd09917">
    <property type="entry name" value="F-box_SF"/>
    <property type="match status" value="1"/>
</dbReference>
<feature type="compositionally biased region" description="Acidic residues" evidence="1">
    <location>
        <begin position="548"/>
        <end position="560"/>
    </location>
</feature>
<dbReference type="SUPFAM" id="SSF81383">
    <property type="entry name" value="F-box domain"/>
    <property type="match status" value="1"/>
</dbReference>
<accession>M1W4M3</accession>
<gene>
    <name evidence="3" type="ORF">CPUR_03073</name>
</gene>
<dbReference type="SMART" id="SM00256">
    <property type="entry name" value="FBOX"/>
    <property type="match status" value="1"/>
</dbReference>